<evidence type="ECO:0000313" key="3">
    <source>
        <dbReference type="Proteomes" id="UP001257909"/>
    </source>
</evidence>
<dbReference type="Proteomes" id="UP001257909">
    <property type="component" value="Unassembled WGS sequence"/>
</dbReference>
<name>A0ABU1VVK4_9GAMM</name>
<evidence type="ECO:0000259" key="1">
    <source>
        <dbReference type="Pfam" id="PF07603"/>
    </source>
</evidence>
<sequence length="137" mass="14907">MTALEKTTQTEQAPAPFATVTMTTPAKTLEWSPTLLDGRRVDYKTAVEAVEALGEGWRMPTRAELVSLVDDTSLGPAINTDLFPDTKSTWYWTGTPCKWDEDSGEESARWVVLFGHGGVDGNDIGDEACVRAVRGGQ</sequence>
<evidence type="ECO:0000313" key="2">
    <source>
        <dbReference type="EMBL" id="MDR7119727.1"/>
    </source>
</evidence>
<protein>
    <recommendedName>
        <fullName evidence="1">Lcl C-terminal domain-containing protein</fullName>
    </recommendedName>
</protein>
<gene>
    <name evidence="2" type="ORF">J2W69_000642</name>
</gene>
<dbReference type="InterPro" id="IPR011460">
    <property type="entry name" value="Lcl_C"/>
</dbReference>
<reference evidence="2 3" key="1">
    <citation type="submission" date="2023-07" db="EMBL/GenBank/DDBJ databases">
        <title>Sorghum-associated microbial communities from plants grown in Nebraska, USA.</title>
        <authorList>
            <person name="Schachtman D."/>
        </authorList>
    </citation>
    <scope>NUCLEOTIDE SEQUENCE [LARGE SCALE GENOMIC DNA]</scope>
    <source>
        <strain evidence="2 3">4138</strain>
    </source>
</reference>
<dbReference type="Pfam" id="PF07603">
    <property type="entry name" value="Lcl_C"/>
    <property type="match status" value="1"/>
</dbReference>
<dbReference type="RefSeq" id="WP_310274502.1">
    <property type="nucleotide sequence ID" value="NZ_JAVDWR010000001.1"/>
</dbReference>
<proteinExistence type="predicted"/>
<keyword evidence="3" id="KW-1185">Reference proteome</keyword>
<comment type="caution">
    <text evidence="2">The sequence shown here is derived from an EMBL/GenBank/DDBJ whole genome shotgun (WGS) entry which is preliminary data.</text>
</comment>
<accession>A0ABU1VVK4</accession>
<organism evidence="2 3">
    <name type="scientific">Rheinheimera soli</name>
    <dbReference type="NCBI Taxonomy" id="443616"/>
    <lineage>
        <taxon>Bacteria</taxon>
        <taxon>Pseudomonadati</taxon>
        <taxon>Pseudomonadota</taxon>
        <taxon>Gammaproteobacteria</taxon>
        <taxon>Chromatiales</taxon>
        <taxon>Chromatiaceae</taxon>
        <taxon>Rheinheimera</taxon>
    </lineage>
</organism>
<feature type="domain" description="Lcl C-terminal" evidence="1">
    <location>
        <begin position="26"/>
        <end position="134"/>
    </location>
</feature>
<dbReference type="EMBL" id="JAVDWR010000001">
    <property type="protein sequence ID" value="MDR7119727.1"/>
    <property type="molecule type" value="Genomic_DNA"/>
</dbReference>